<dbReference type="PaxDb" id="7159-AAEL017507-PA"/>
<sequence>MCHERAVKPICLPLIKFEIGKVNLPNVYNALWANQSRPQQYWMRYVELEKCRDMVDNLLTLTEGQICASSYRNQTIDMVGGAGSALEVEYHNRMYQVAMLSIGIKDAEPGTPFVYVDIPKYVKWIHDTVKAN</sequence>
<feature type="domain" description="Peptidase S1" evidence="3">
    <location>
        <begin position="6"/>
        <end position="125"/>
    </location>
</feature>
<dbReference type="Pfam" id="PF00089">
    <property type="entry name" value="Trypsin"/>
    <property type="match status" value="1"/>
</dbReference>
<accession>J9HGH4</accession>
<dbReference type="InterPro" id="IPR001254">
    <property type="entry name" value="Trypsin_dom"/>
</dbReference>
<evidence type="ECO:0000313" key="4">
    <source>
        <dbReference type="EMBL" id="EJY57932.1"/>
    </source>
</evidence>
<proteinExistence type="inferred from homology"/>
<dbReference type="GO" id="GO:0004252">
    <property type="term" value="F:serine-type endopeptidase activity"/>
    <property type="evidence" value="ECO:0007669"/>
    <property type="project" value="InterPro"/>
</dbReference>
<dbReference type="PANTHER" id="PTHR24253">
    <property type="entry name" value="TRANSMEMBRANE PROTEASE SERINE"/>
    <property type="match status" value="1"/>
</dbReference>
<dbReference type="Gene3D" id="2.40.10.10">
    <property type="entry name" value="Trypsin-like serine proteases"/>
    <property type="match status" value="1"/>
</dbReference>
<dbReference type="InterPro" id="IPR043504">
    <property type="entry name" value="Peptidase_S1_PA_chymotrypsin"/>
</dbReference>
<reference evidence="4" key="1">
    <citation type="submission" date="2005-10" db="EMBL/GenBank/DDBJ databases">
        <authorList>
            <person name="Loftus B.J."/>
            <person name="Nene V.M."/>
            <person name="Hannick L.I."/>
            <person name="Bidwell S."/>
            <person name="Haas B."/>
            <person name="Amedeo P."/>
            <person name="Orvis J."/>
            <person name="Wortman J.R."/>
            <person name="White O.R."/>
            <person name="Salzberg S."/>
            <person name="Shumway M."/>
            <person name="Koo H."/>
            <person name="Zhao Y."/>
            <person name="Holmes M."/>
            <person name="Miller J."/>
            <person name="Schatz M."/>
            <person name="Pop M."/>
            <person name="Pai G."/>
            <person name="Utterback T."/>
            <person name="Rogers Y.-H."/>
            <person name="Kravitz S."/>
            <person name="Fraser C.M."/>
        </authorList>
    </citation>
    <scope>NUCLEOTIDE SEQUENCE</scope>
    <source>
        <strain evidence="4">Liverpool</strain>
    </source>
</reference>
<dbReference type="Proteomes" id="UP000682892">
    <property type="component" value="Unassembled WGS sequence"/>
</dbReference>
<comment type="similarity">
    <text evidence="2">Belongs to the peptidase S1 family. CLIP subfamily.</text>
</comment>
<dbReference type="HOGENOM" id="CLU_1918779_0_0_1"/>
<reference evidence="4" key="3">
    <citation type="submission" date="2012-09" db="EMBL/GenBank/DDBJ databases">
        <authorList>
            <consortium name="VectorBase"/>
        </authorList>
    </citation>
    <scope>NUCLEOTIDE SEQUENCE</scope>
    <source>
        <strain evidence="4">Liverpool</strain>
    </source>
</reference>
<gene>
    <name evidence="4" type="ORF">AaeL_AAEL017507</name>
</gene>
<evidence type="ECO:0000256" key="2">
    <source>
        <dbReference type="ARBA" id="ARBA00024195"/>
    </source>
</evidence>
<dbReference type="eggNOG" id="KOG3627">
    <property type="taxonomic scope" value="Eukaryota"/>
</dbReference>
<dbReference type="SUPFAM" id="SSF50494">
    <property type="entry name" value="Trypsin-like serine proteases"/>
    <property type="match status" value="1"/>
</dbReference>
<dbReference type="AlphaFoldDB" id="J9HGH4"/>
<dbReference type="PANTHER" id="PTHR24253:SF176">
    <property type="entry name" value="CORIN, ISOFORM B"/>
    <property type="match status" value="1"/>
</dbReference>
<dbReference type="VEuPathDB" id="VectorBase:AAEL009722"/>
<evidence type="ECO:0000259" key="3">
    <source>
        <dbReference type="Pfam" id="PF00089"/>
    </source>
</evidence>
<dbReference type="GO" id="GO:0006508">
    <property type="term" value="P:proteolysis"/>
    <property type="evidence" value="ECO:0007669"/>
    <property type="project" value="InterPro"/>
</dbReference>
<evidence type="ECO:0000256" key="1">
    <source>
        <dbReference type="ARBA" id="ARBA00023157"/>
    </source>
</evidence>
<protein>
    <submittedName>
        <fullName evidence="4">AAEL017507-PA</fullName>
    </submittedName>
</protein>
<dbReference type="InterPro" id="IPR009003">
    <property type="entry name" value="Peptidase_S1_PA"/>
</dbReference>
<evidence type="ECO:0000313" key="5">
    <source>
        <dbReference type="Proteomes" id="UP000682892"/>
    </source>
</evidence>
<dbReference type="EMBL" id="CH477785">
    <property type="protein sequence ID" value="EJY57932.1"/>
    <property type="molecule type" value="Genomic_DNA"/>
</dbReference>
<name>J9HGH4_AEDAE</name>
<reference evidence="4" key="2">
    <citation type="journal article" date="2007" name="Science">
        <title>Genome sequence of Aedes aegypti, a major arbovirus vector.</title>
        <authorList>
            <person name="Nene V."/>
            <person name="Wortman J.R."/>
            <person name="Lawson D."/>
            <person name="Haas B."/>
            <person name="Kodira C."/>
            <person name="Tu Z.J."/>
            <person name="Loftus B."/>
            <person name="Xi Z."/>
            <person name="Megy K."/>
            <person name="Grabherr M."/>
            <person name="Ren Q."/>
            <person name="Zdobnov E.M."/>
            <person name="Lobo N.F."/>
            <person name="Campbell K.S."/>
            <person name="Brown S.E."/>
            <person name="Bonaldo M.F."/>
            <person name="Zhu J."/>
            <person name="Sinkins S.P."/>
            <person name="Hogenkamp D.G."/>
            <person name="Amedeo P."/>
            <person name="Arensburger P."/>
            <person name="Atkinson P.W."/>
            <person name="Bidwell S."/>
            <person name="Biedler J."/>
            <person name="Birney E."/>
            <person name="Bruggner R.V."/>
            <person name="Costas J."/>
            <person name="Coy M.R."/>
            <person name="Crabtree J."/>
            <person name="Crawford M."/>
            <person name="Debruyn B."/>
            <person name="Decaprio D."/>
            <person name="Eiglmeier K."/>
            <person name="Eisenstadt E."/>
            <person name="El-Dorry H."/>
            <person name="Gelbart W.M."/>
            <person name="Gomes S.L."/>
            <person name="Hammond M."/>
            <person name="Hannick L.I."/>
            <person name="Hogan J.R."/>
            <person name="Holmes M.H."/>
            <person name="Jaffe D."/>
            <person name="Johnston J.S."/>
            <person name="Kennedy R.C."/>
            <person name="Koo H."/>
            <person name="Kravitz S."/>
            <person name="Kriventseva E.V."/>
            <person name="Kulp D."/>
            <person name="Labutti K."/>
            <person name="Lee E."/>
            <person name="Li S."/>
            <person name="Lovin D.D."/>
            <person name="Mao C."/>
            <person name="Mauceli E."/>
            <person name="Menck C.F."/>
            <person name="Miller J.R."/>
            <person name="Montgomery P."/>
            <person name="Mori A."/>
            <person name="Nascimento A.L."/>
            <person name="Naveira H.F."/>
            <person name="Nusbaum C."/>
            <person name="O'leary S."/>
            <person name="Orvis J."/>
            <person name="Pertea M."/>
            <person name="Quesneville H."/>
            <person name="Reidenbach K.R."/>
            <person name="Rogers Y.H."/>
            <person name="Roth C.W."/>
            <person name="Schneider J.R."/>
            <person name="Schatz M."/>
            <person name="Shumway M."/>
            <person name="Stanke M."/>
            <person name="Stinson E.O."/>
            <person name="Tubio J.M."/>
            <person name="Vanzee J.P."/>
            <person name="Verjovski-Almeida S."/>
            <person name="Werner D."/>
            <person name="White O."/>
            <person name="Wyder S."/>
            <person name="Zeng Q."/>
            <person name="Zhao Q."/>
            <person name="Zhao Y."/>
            <person name="Hill C.A."/>
            <person name="Raikhel A.S."/>
            <person name="Soares M.B."/>
            <person name="Knudson D.L."/>
            <person name="Lee N.H."/>
            <person name="Galagan J."/>
            <person name="Salzberg S.L."/>
            <person name="Paulsen I.T."/>
            <person name="Dimopoulos G."/>
            <person name="Collins F.H."/>
            <person name="Birren B."/>
            <person name="Fraser-Liggett C.M."/>
            <person name="Severson D.W."/>
        </authorList>
    </citation>
    <scope>NUCLEOTIDE SEQUENCE [LARGE SCALE GENOMIC DNA]</scope>
    <source>
        <strain evidence="4">Liverpool</strain>
    </source>
</reference>
<organism evidence="4 5">
    <name type="scientific">Aedes aegypti</name>
    <name type="common">Yellowfever mosquito</name>
    <name type="synonym">Culex aegypti</name>
    <dbReference type="NCBI Taxonomy" id="7159"/>
    <lineage>
        <taxon>Eukaryota</taxon>
        <taxon>Metazoa</taxon>
        <taxon>Ecdysozoa</taxon>
        <taxon>Arthropoda</taxon>
        <taxon>Hexapoda</taxon>
        <taxon>Insecta</taxon>
        <taxon>Pterygota</taxon>
        <taxon>Neoptera</taxon>
        <taxon>Endopterygota</taxon>
        <taxon>Diptera</taxon>
        <taxon>Nematocera</taxon>
        <taxon>Culicoidea</taxon>
        <taxon>Culicidae</taxon>
        <taxon>Culicinae</taxon>
        <taxon>Aedini</taxon>
        <taxon>Aedes</taxon>
        <taxon>Stegomyia</taxon>
    </lineage>
</organism>
<keyword evidence="1" id="KW-1015">Disulfide bond</keyword>
<dbReference type="PhylomeDB" id="J9HGH4"/>